<feature type="signal peptide" evidence="1">
    <location>
        <begin position="1"/>
        <end position="23"/>
    </location>
</feature>
<dbReference type="Proteomes" id="UP000219522">
    <property type="component" value="Unassembled WGS sequence"/>
</dbReference>
<sequence>MKAIRKIIVAAALSAGLVTAAQAHMFVGVGIVGGPVFPVGSSAQVAPPLPVFAASTDAGPAPLPPEAPPTAFAEPVVSSYSALTGHDAPATGSNGT</sequence>
<proteinExistence type="predicted"/>
<evidence type="ECO:0000256" key="1">
    <source>
        <dbReference type="SAM" id="SignalP"/>
    </source>
</evidence>
<evidence type="ECO:0000313" key="2">
    <source>
        <dbReference type="EMBL" id="SOE88080.1"/>
    </source>
</evidence>
<comment type="caution">
    <text evidence="2">The sequence shown here is derived from an EMBL/GenBank/DDBJ whole genome shotgun (WGS) entry which is preliminary data.</text>
</comment>
<dbReference type="AlphaFoldDB" id="A0A7Z7IC94"/>
<keyword evidence="1" id="KW-0732">Signal</keyword>
<accession>A0A7Z7IC94</accession>
<name>A0A7Z7IC94_9BURK</name>
<dbReference type="EMBL" id="OCSU01000003">
    <property type="protein sequence ID" value="SOE88080.1"/>
    <property type="molecule type" value="Genomic_DNA"/>
</dbReference>
<gene>
    <name evidence="2" type="ORF">SAMN05446927_6674</name>
</gene>
<reference evidence="2 3" key="1">
    <citation type="submission" date="2017-09" db="EMBL/GenBank/DDBJ databases">
        <authorList>
            <person name="Varghese N."/>
            <person name="Submissions S."/>
        </authorList>
    </citation>
    <scope>NUCLEOTIDE SEQUENCE [LARGE SCALE GENOMIC DNA]</scope>
    <source>
        <strain evidence="2 3">OK806</strain>
    </source>
</reference>
<keyword evidence="3" id="KW-1185">Reference proteome</keyword>
<dbReference type="RefSeq" id="WP_062636418.1">
    <property type="nucleotide sequence ID" value="NZ_FCOG02000020.1"/>
</dbReference>
<organism evidence="2 3">
    <name type="scientific">Caballeronia arationis</name>
    <dbReference type="NCBI Taxonomy" id="1777142"/>
    <lineage>
        <taxon>Bacteria</taxon>
        <taxon>Pseudomonadati</taxon>
        <taxon>Pseudomonadota</taxon>
        <taxon>Betaproteobacteria</taxon>
        <taxon>Burkholderiales</taxon>
        <taxon>Burkholderiaceae</taxon>
        <taxon>Caballeronia</taxon>
    </lineage>
</organism>
<evidence type="ECO:0000313" key="3">
    <source>
        <dbReference type="Proteomes" id="UP000219522"/>
    </source>
</evidence>
<protein>
    <submittedName>
        <fullName evidence="2">Uncharacterized protein</fullName>
    </submittedName>
</protein>
<feature type="chain" id="PRO_5031085067" evidence="1">
    <location>
        <begin position="24"/>
        <end position="96"/>
    </location>
</feature>